<comment type="similarity">
    <text evidence="9">Belongs to the GSP H family.</text>
</comment>
<dbReference type="GO" id="GO:0015627">
    <property type="term" value="C:type II protein secretion system complex"/>
    <property type="evidence" value="ECO:0007669"/>
    <property type="project" value="InterPro"/>
</dbReference>
<dbReference type="EMBL" id="VTUU01000009">
    <property type="protein sequence ID" value="KAA1171710.1"/>
    <property type="molecule type" value="Genomic_DNA"/>
</dbReference>
<feature type="transmembrane region" description="Helical" evidence="11">
    <location>
        <begin position="20"/>
        <end position="39"/>
    </location>
</feature>
<evidence type="ECO:0000256" key="6">
    <source>
        <dbReference type="ARBA" id="ARBA00022692"/>
    </source>
</evidence>
<evidence type="ECO:0000256" key="1">
    <source>
        <dbReference type="ARBA" id="ARBA00004377"/>
    </source>
</evidence>
<protein>
    <recommendedName>
        <fullName evidence="2">Type II secretion system protein H</fullName>
    </recommendedName>
    <alternativeName>
        <fullName evidence="10">General secretion pathway protein H</fullName>
    </alternativeName>
</protein>
<evidence type="ECO:0000256" key="5">
    <source>
        <dbReference type="ARBA" id="ARBA00022519"/>
    </source>
</evidence>
<evidence type="ECO:0000256" key="7">
    <source>
        <dbReference type="ARBA" id="ARBA00022989"/>
    </source>
</evidence>
<dbReference type="Proteomes" id="UP000323161">
    <property type="component" value="Unassembled WGS sequence"/>
</dbReference>
<dbReference type="InterPro" id="IPR045584">
    <property type="entry name" value="Pilin-like"/>
</dbReference>
<accession>A0A5B0VAP5</accession>
<keyword evidence="8 11" id="KW-0472">Membrane</keyword>
<evidence type="ECO:0000259" key="12">
    <source>
        <dbReference type="Pfam" id="PF12019"/>
    </source>
</evidence>
<name>A0A5B0VAP5_9GAMM</name>
<reference evidence="13 14" key="1">
    <citation type="submission" date="2019-08" db="EMBL/GenBank/DDBJ databases">
        <title>Marinobacter ZYF650 sp. nov., a marine bacterium isolated from seawater of the Mariana trench.</title>
        <authorList>
            <person name="Ahmad W."/>
        </authorList>
    </citation>
    <scope>NUCLEOTIDE SEQUENCE [LARGE SCALE GENOMIC DNA]</scope>
    <source>
        <strain evidence="13 14">ZYF650</strain>
    </source>
</reference>
<dbReference type="InterPro" id="IPR022346">
    <property type="entry name" value="T2SS_GspH"/>
</dbReference>
<proteinExistence type="inferred from homology"/>
<evidence type="ECO:0000256" key="3">
    <source>
        <dbReference type="ARBA" id="ARBA00022475"/>
    </source>
</evidence>
<evidence type="ECO:0000313" key="13">
    <source>
        <dbReference type="EMBL" id="KAA1171710.1"/>
    </source>
</evidence>
<evidence type="ECO:0000256" key="10">
    <source>
        <dbReference type="ARBA" id="ARBA00030775"/>
    </source>
</evidence>
<keyword evidence="7 11" id="KW-1133">Transmembrane helix</keyword>
<keyword evidence="3" id="KW-1003">Cell membrane</keyword>
<keyword evidence="5" id="KW-0997">Cell inner membrane</keyword>
<feature type="domain" description="General secretion pathway GspH" evidence="12">
    <location>
        <begin position="54"/>
        <end position="142"/>
    </location>
</feature>
<evidence type="ECO:0000256" key="9">
    <source>
        <dbReference type="ARBA" id="ARBA00025772"/>
    </source>
</evidence>
<gene>
    <name evidence="13" type="ORF">FWJ25_16190</name>
</gene>
<evidence type="ECO:0000256" key="11">
    <source>
        <dbReference type="SAM" id="Phobius"/>
    </source>
</evidence>
<keyword evidence="14" id="KW-1185">Reference proteome</keyword>
<comment type="caution">
    <text evidence="13">The sequence shown here is derived from an EMBL/GenBank/DDBJ whole genome shotgun (WGS) entry which is preliminary data.</text>
</comment>
<dbReference type="Gene3D" id="3.55.40.10">
    <property type="entry name" value="minor pseudopilin epsh domain"/>
    <property type="match status" value="1"/>
</dbReference>
<evidence type="ECO:0000256" key="8">
    <source>
        <dbReference type="ARBA" id="ARBA00023136"/>
    </source>
</evidence>
<evidence type="ECO:0000256" key="4">
    <source>
        <dbReference type="ARBA" id="ARBA00022481"/>
    </source>
</evidence>
<evidence type="ECO:0000313" key="14">
    <source>
        <dbReference type="Proteomes" id="UP000323161"/>
    </source>
</evidence>
<dbReference type="Pfam" id="PF07963">
    <property type="entry name" value="N_methyl"/>
    <property type="match status" value="1"/>
</dbReference>
<evidence type="ECO:0000256" key="2">
    <source>
        <dbReference type="ARBA" id="ARBA00021549"/>
    </source>
</evidence>
<dbReference type="GO" id="GO:0015628">
    <property type="term" value="P:protein secretion by the type II secretion system"/>
    <property type="evidence" value="ECO:0007669"/>
    <property type="project" value="InterPro"/>
</dbReference>
<dbReference type="PROSITE" id="PS00409">
    <property type="entry name" value="PROKAR_NTER_METHYL"/>
    <property type="match status" value="1"/>
</dbReference>
<dbReference type="SUPFAM" id="SSF54523">
    <property type="entry name" value="Pili subunits"/>
    <property type="match status" value="1"/>
</dbReference>
<sequence>MPFMLTLRNNVHKSNRGFTLIELMVVIALIAIIAGFAVPQMGRLIENNRVVSTTNSVVGMLNYSRSEAIRRGALVKVTASANTLTSTLSGDGTVLRVMEPAEGGTTISNGTLDFRANGLASAAVTFTVCSGDAEGRQVGVTVGGRISTTDGGCP</sequence>
<dbReference type="NCBIfam" id="TIGR02532">
    <property type="entry name" value="IV_pilin_GFxxxE"/>
    <property type="match status" value="1"/>
</dbReference>
<keyword evidence="4" id="KW-0488">Methylation</keyword>
<dbReference type="AlphaFoldDB" id="A0A5B0VAP5"/>
<dbReference type="Pfam" id="PF12019">
    <property type="entry name" value="GspH"/>
    <property type="match status" value="1"/>
</dbReference>
<dbReference type="GO" id="GO:0005886">
    <property type="term" value="C:plasma membrane"/>
    <property type="evidence" value="ECO:0007669"/>
    <property type="project" value="UniProtKB-SubCell"/>
</dbReference>
<dbReference type="InterPro" id="IPR012902">
    <property type="entry name" value="N_methyl_site"/>
</dbReference>
<organism evidence="13 14">
    <name type="scientific">Marinobacter salinexigens</name>
    <dbReference type="NCBI Taxonomy" id="2919747"/>
    <lineage>
        <taxon>Bacteria</taxon>
        <taxon>Pseudomonadati</taxon>
        <taxon>Pseudomonadota</taxon>
        <taxon>Gammaproteobacteria</taxon>
        <taxon>Pseudomonadales</taxon>
        <taxon>Marinobacteraceae</taxon>
        <taxon>Marinobacter</taxon>
    </lineage>
</organism>
<comment type="subcellular location">
    <subcellularLocation>
        <location evidence="1">Cell inner membrane</location>
        <topology evidence="1">Single-pass membrane protein</topology>
    </subcellularLocation>
</comment>
<keyword evidence="6 11" id="KW-0812">Transmembrane</keyword>